<feature type="signal peptide" evidence="7">
    <location>
        <begin position="1"/>
        <end position="26"/>
    </location>
</feature>
<dbReference type="Pfam" id="PF04526">
    <property type="entry name" value="DUF568"/>
    <property type="match status" value="1"/>
</dbReference>
<dbReference type="EMBL" id="CM004399">
    <property type="protein sequence ID" value="OAY32884.1"/>
    <property type="molecule type" value="Genomic_DNA"/>
</dbReference>
<organism evidence="9 10">
    <name type="scientific">Manihot esculenta</name>
    <name type="common">Cassava</name>
    <name type="synonym">Jatropha manihot</name>
    <dbReference type="NCBI Taxonomy" id="3983"/>
    <lineage>
        <taxon>Eukaryota</taxon>
        <taxon>Viridiplantae</taxon>
        <taxon>Streptophyta</taxon>
        <taxon>Embryophyta</taxon>
        <taxon>Tracheophyta</taxon>
        <taxon>Spermatophyta</taxon>
        <taxon>Magnoliopsida</taxon>
        <taxon>eudicotyledons</taxon>
        <taxon>Gunneridae</taxon>
        <taxon>Pentapetalae</taxon>
        <taxon>rosids</taxon>
        <taxon>fabids</taxon>
        <taxon>Malpighiales</taxon>
        <taxon>Euphorbiaceae</taxon>
        <taxon>Crotonoideae</taxon>
        <taxon>Manihoteae</taxon>
        <taxon>Manihot</taxon>
    </lineage>
</organism>
<dbReference type="CDD" id="cd09629">
    <property type="entry name" value="DOMON_CIL1_like"/>
    <property type="match status" value="1"/>
</dbReference>
<proteinExistence type="predicted"/>
<evidence type="ECO:0000256" key="4">
    <source>
        <dbReference type="ARBA" id="ARBA00022982"/>
    </source>
</evidence>
<dbReference type="PROSITE" id="PS50836">
    <property type="entry name" value="DOMON"/>
    <property type="match status" value="1"/>
</dbReference>
<feature type="compositionally biased region" description="Low complexity" evidence="6">
    <location>
        <begin position="192"/>
        <end position="210"/>
    </location>
</feature>
<dbReference type="GO" id="GO:0016020">
    <property type="term" value="C:membrane"/>
    <property type="evidence" value="ECO:0007669"/>
    <property type="project" value="UniProtKB-SubCell"/>
</dbReference>
<name>A0A2C9UP32_MANES</name>
<comment type="caution">
    <text evidence="9">The sequence shown here is derived from an EMBL/GenBank/DDBJ whole genome shotgun (WGS) entry which is preliminary data.</text>
</comment>
<evidence type="ECO:0000256" key="1">
    <source>
        <dbReference type="ARBA" id="ARBA00004370"/>
    </source>
</evidence>
<dbReference type="InterPro" id="IPR005018">
    <property type="entry name" value="DOMON_domain"/>
</dbReference>
<evidence type="ECO:0000256" key="5">
    <source>
        <dbReference type="ARBA" id="ARBA00023136"/>
    </source>
</evidence>
<feature type="chain" id="PRO_5012564691" description="DOMON domain-containing protein" evidence="7">
    <location>
        <begin position="27"/>
        <end position="236"/>
    </location>
</feature>
<protein>
    <recommendedName>
        <fullName evidence="8">DOMON domain-containing protein</fullName>
    </recommendedName>
</protein>
<evidence type="ECO:0000256" key="7">
    <source>
        <dbReference type="SAM" id="SignalP"/>
    </source>
</evidence>
<keyword evidence="4" id="KW-0249">Electron transport</keyword>
<dbReference type="STRING" id="3983.A0A2C9UP32"/>
<dbReference type="PANTHER" id="PTHR23130:SF204">
    <property type="entry name" value="DOMON DOMAIN-CONTAINING PROTEIN"/>
    <property type="match status" value="1"/>
</dbReference>
<dbReference type="AlphaFoldDB" id="A0A2C9UP32"/>
<sequence length="236" mass="25126">MAAVSFPTLFLIFLFSASLLLSPSSSQKCISQKFKTDKIFANCTDLPVLDSYLHFTYNSSNSSLSIAFIAAPEKPEGWISWAINPTATGMIGSQAFIAFTSDGSLVVNTYNISSYKRRPKVSKLSFDVWDLGAESDGKNIVIFASVKLPENAQSLNQVWQVGTHVRDGVPRKHHTADANKKSTGLLELVATSSPAPSGAPGSASAPTPSAENSGSFSGIGKLDMILFVGLFVLLGI</sequence>
<keyword evidence="3 7" id="KW-0732">Signal</keyword>
<evidence type="ECO:0000313" key="9">
    <source>
        <dbReference type="EMBL" id="OAY32884.1"/>
    </source>
</evidence>
<evidence type="ECO:0000256" key="3">
    <source>
        <dbReference type="ARBA" id="ARBA00022729"/>
    </source>
</evidence>
<keyword evidence="5" id="KW-0472">Membrane</keyword>
<evidence type="ECO:0000256" key="2">
    <source>
        <dbReference type="ARBA" id="ARBA00022448"/>
    </source>
</evidence>
<evidence type="ECO:0000259" key="8">
    <source>
        <dbReference type="PROSITE" id="PS50836"/>
    </source>
</evidence>
<comment type="subcellular location">
    <subcellularLocation>
        <location evidence="1">Membrane</location>
    </subcellularLocation>
</comment>
<evidence type="ECO:0000313" key="10">
    <source>
        <dbReference type="Proteomes" id="UP000091857"/>
    </source>
</evidence>
<dbReference type="OrthoDB" id="1720670at2759"/>
<feature type="region of interest" description="Disordered" evidence="6">
    <location>
        <begin position="192"/>
        <end position="212"/>
    </location>
</feature>
<accession>A0A2C9UP32</accession>
<keyword evidence="2" id="KW-0813">Transport</keyword>
<dbReference type="PANTHER" id="PTHR23130">
    <property type="entry name" value="CYTOCHROME B561 AND DOMON DOMAIN-CONTAINING PROTEIN"/>
    <property type="match status" value="1"/>
</dbReference>
<feature type="domain" description="DOMON" evidence="8">
    <location>
        <begin position="49"/>
        <end position="162"/>
    </location>
</feature>
<keyword evidence="10" id="KW-1185">Reference proteome</keyword>
<dbReference type="OMA" id="EICKYEN"/>
<dbReference type="InterPro" id="IPR045265">
    <property type="entry name" value="AIR12_DOMON"/>
</dbReference>
<gene>
    <name evidence="9" type="ORF">MANES_13G053000v8</name>
</gene>
<dbReference type="Proteomes" id="UP000091857">
    <property type="component" value="Chromosome 13"/>
</dbReference>
<dbReference type="Gramene" id="Manes.13G053000.1.v8.1">
    <property type="protein sequence ID" value="Manes.13G053000.1.v8.1.CDS.1"/>
    <property type="gene ID" value="Manes.13G053000.v8.1"/>
</dbReference>
<evidence type="ECO:0000256" key="6">
    <source>
        <dbReference type="SAM" id="MobiDB-lite"/>
    </source>
</evidence>
<reference evidence="10" key="1">
    <citation type="journal article" date="2016" name="Nat. Biotechnol.">
        <title>Sequencing wild and cultivated cassava and related species reveals extensive interspecific hybridization and genetic diversity.</title>
        <authorList>
            <person name="Bredeson J.V."/>
            <person name="Lyons J.B."/>
            <person name="Prochnik S.E."/>
            <person name="Wu G.A."/>
            <person name="Ha C.M."/>
            <person name="Edsinger-Gonzales E."/>
            <person name="Grimwood J."/>
            <person name="Schmutz J."/>
            <person name="Rabbi I.Y."/>
            <person name="Egesi C."/>
            <person name="Nauluvula P."/>
            <person name="Lebot V."/>
            <person name="Ndunguru J."/>
            <person name="Mkamilo G."/>
            <person name="Bart R.S."/>
            <person name="Setter T.L."/>
            <person name="Gleadow R.M."/>
            <person name="Kulakow P."/>
            <person name="Ferguson M.E."/>
            <person name="Rounsley S."/>
            <person name="Rokhsar D.S."/>
        </authorList>
    </citation>
    <scope>NUCLEOTIDE SEQUENCE [LARGE SCALE GENOMIC DNA]</scope>
    <source>
        <strain evidence="10">cv. AM560-2</strain>
    </source>
</reference>